<dbReference type="Proteomes" id="UP000823868">
    <property type="component" value="Unassembled WGS sequence"/>
</dbReference>
<accession>A0A9D1Y7A6</accession>
<organism evidence="2 3">
    <name type="scientific">Candidatus Flavonifractor merdigallinarum</name>
    <dbReference type="NCBI Taxonomy" id="2838589"/>
    <lineage>
        <taxon>Bacteria</taxon>
        <taxon>Bacillati</taxon>
        <taxon>Bacillota</taxon>
        <taxon>Clostridia</taxon>
        <taxon>Eubacteriales</taxon>
        <taxon>Oscillospiraceae</taxon>
        <taxon>Flavonifractor</taxon>
    </lineage>
</organism>
<reference evidence="2" key="2">
    <citation type="submission" date="2021-04" db="EMBL/GenBank/DDBJ databases">
        <authorList>
            <person name="Gilroy R."/>
        </authorList>
    </citation>
    <scope>NUCLEOTIDE SEQUENCE</scope>
    <source>
        <strain evidence="2">ChiBcec16_6824</strain>
    </source>
</reference>
<sequence>MDKEVFLALLEDSGVNISQALGRFMGNEALFLSFIGKLPEKLQFEPILQALEQEDEEEFYMRVHGLKGMAGNLSIESIHDCAQAILVEFRASKFQNKKKLLSLVEEARRESESLSDLIQQYQKEEKA</sequence>
<dbReference type="SUPFAM" id="SSF47226">
    <property type="entry name" value="Histidine-containing phosphotransfer domain, HPT domain"/>
    <property type="match status" value="1"/>
</dbReference>
<evidence type="ECO:0000313" key="3">
    <source>
        <dbReference type="Proteomes" id="UP000823868"/>
    </source>
</evidence>
<evidence type="ECO:0000256" key="1">
    <source>
        <dbReference type="SAM" id="Coils"/>
    </source>
</evidence>
<dbReference type="InterPro" id="IPR036641">
    <property type="entry name" value="HPT_dom_sf"/>
</dbReference>
<gene>
    <name evidence="2" type="ORF">H9841_02715</name>
</gene>
<name>A0A9D1Y7A6_9FIRM</name>
<dbReference type="GO" id="GO:0000160">
    <property type="term" value="P:phosphorelay signal transduction system"/>
    <property type="evidence" value="ECO:0007669"/>
    <property type="project" value="InterPro"/>
</dbReference>
<keyword evidence="1" id="KW-0175">Coiled coil</keyword>
<evidence type="ECO:0000313" key="2">
    <source>
        <dbReference type="EMBL" id="HIY20798.1"/>
    </source>
</evidence>
<dbReference type="AlphaFoldDB" id="A0A9D1Y7A6"/>
<reference evidence="2" key="1">
    <citation type="journal article" date="2021" name="PeerJ">
        <title>Extensive microbial diversity within the chicken gut microbiome revealed by metagenomics and culture.</title>
        <authorList>
            <person name="Gilroy R."/>
            <person name="Ravi A."/>
            <person name="Getino M."/>
            <person name="Pursley I."/>
            <person name="Horton D.L."/>
            <person name="Alikhan N.F."/>
            <person name="Baker D."/>
            <person name="Gharbi K."/>
            <person name="Hall N."/>
            <person name="Watson M."/>
            <person name="Adriaenssens E.M."/>
            <person name="Foster-Nyarko E."/>
            <person name="Jarju S."/>
            <person name="Secka A."/>
            <person name="Antonio M."/>
            <person name="Oren A."/>
            <person name="Chaudhuri R.R."/>
            <person name="La Ragione R."/>
            <person name="Hildebrand F."/>
            <person name="Pallen M.J."/>
        </authorList>
    </citation>
    <scope>NUCLEOTIDE SEQUENCE</scope>
    <source>
        <strain evidence="2">ChiBcec16_6824</strain>
    </source>
</reference>
<comment type="caution">
    <text evidence="2">The sequence shown here is derived from an EMBL/GenBank/DDBJ whole genome shotgun (WGS) entry which is preliminary data.</text>
</comment>
<proteinExistence type="predicted"/>
<evidence type="ECO:0008006" key="4">
    <source>
        <dbReference type="Google" id="ProtNLM"/>
    </source>
</evidence>
<feature type="coiled-coil region" evidence="1">
    <location>
        <begin position="97"/>
        <end position="127"/>
    </location>
</feature>
<dbReference type="Gene3D" id="1.20.120.160">
    <property type="entry name" value="HPT domain"/>
    <property type="match status" value="1"/>
</dbReference>
<protein>
    <recommendedName>
        <fullName evidence="4">Hpt domain-containing protein</fullName>
    </recommendedName>
</protein>
<dbReference type="EMBL" id="DXDX01000052">
    <property type="protein sequence ID" value="HIY20798.1"/>
    <property type="molecule type" value="Genomic_DNA"/>
</dbReference>